<sequence length="1060" mass="123752">MSSNDVGDGLRHIPLASLTAFRLAYLGENPNLISRISSSQFYGPIPNIWHVDSLRHAGKQRYRRRIVKSKLQTVLEKWQSTNPEANIDNNSANDNKVATTNNDTSIATPLNTHGFNIYLSNNHQVEHILHNWIAAEDEDNCPTVDDPSSEDESRFDQSFGLRRNEDPLEISSNLNSEQTTAFNSDTASPPLKHSLTPLAMEESPLGSFVAVDEEQQEEDNDGSLVPSLIINEYEPISTQVGILEAPDSPCLQQRNNERLVRFSTKQTLGSKKLKMTFQEPQPQTEIIDEEVCVAEDYSSPLKQYHLIRGITDLETLAWLSGYKRRVLKQRLMRKLHRNSKDESKELHHQLHRRIYSTLLNDYKNGEVIRSGKMLVLIETTNDTTTRYYDASTSHQYQVVDRWREYQVILRRVSEVSVRIEFYEMHSFTSLSKNFPVISYELNSKNPQSPKVSLYNAIDKTICLSVKALEKKMKNKPKNKVYLLIMKCSDNTSTLKWLYLMNLALKQSLEDGNDFHIHVPTLKRSLLITLPNDRFTKMFQTDKAMIIKELPVGYKVFHTKLIEFLKQKVCENLHITDPENWWFCFKSYDALYWIENSSESLYLLNLFLGDQLQLEFRRKENHHLEKEPIPCEGFLSRLTNNNGHRRSFGRPFYRMLYFYTSGPLLYYCRHYNAVPPPEIVENKANFGHVTTVLTSLPTDERNHFLHFDKEKDTWEDDKRGIEEIERRAKHIAKASGVLDLCCITKIRKLEDKYDIIYDALQFITWYAKPGFTNAGKKAIFVLELESGEEIWLQAANKECRDAWCSHLQMIRDYWVANRRHQIQHRMKIRHKNMHIFNINEYADSNMDHEIAISKDKVNLLSQVDEISHSIDSLALSHVTLESGTIYLKRKKHSSYTQFFLVLIPGFLIIYHLHPRSLLTHTWKRAPFFKHYFTIPIADCYIYLGQLSSLDLLDNQKALELHDGHFTIPRIYEDGWKSQDEEEERCFSIWFGKKREIFGSQKLQRNYQLQKEQFKQGTQNPNYLKLVSKLGVSGNCIYMKARSRQEKDIWVSRIQGEIDRFG</sequence>
<dbReference type="InterPro" id="IPR039486">
    <property type="entry name" value="Mug56/Spo71_PH"/>
</dbReference>
<gene>
    <name evidence="4" type="ORF">KQ657_003413</name>
</gene>
<evidence type="ECO:0000259" key="2">
    <source>
        <dbReference type="SMART" id="SM00233"/>
    </source>
</evidence>
<feature type="domain" description="PH" evidence="2">
    <location>
        <begin position="878"/>
        <end position="1059"/>
    </location>
</feature>
<accession>A0A9P8AK91</accession>
<proteinExistence type="predicted"/>
<dbReference type="SUPFAM" id="SSF50729">
    <property type="entry name" value="PH domain-like"/>
    <property type="match status" value="2"/>
</dbReference>
<evidence type="ECO:0008006" key="6">
    <source>
        <dbReference type="Google" id="ProtNLM"/>
    </source>
</evidence>
<feature type="domain" description="PH" evidence="2">
    <location>
        <begin position="628"/>
        <end position="813"/>
    </location>
</feature>
<keyword evidence="5" id="KW-1185">Reference proteome</keyword>
<dbReference type="PANTHER" id="PTHR28076">
    <property type="entry name" value="SPORULATION-SPECIFIC PROTEIN 71"/>
    <property type="match status" value="1"/>
</dbReference>
<comment type="caution">
    <text evidence="4">The sequence shown here is derived from an EMBL/GenBank/DDBJ whole genome shotgun (WGS) entry which is preliminary data.</text>
</comment>
<dbReference type="SMART" id="SM01316">
    <property type="entry name" value="Spo7_2_N"/>
    <property type="match status" value="1"/>
</dbReference>
<dbReference type="EMBL" id="JAHMUF010000003">
    <property type="protein sequence ID" value="KAG7195646.1"/>
    <property type="molecule type" value="Genomic_DNA"/>
</dbReference>
<dbReference type="Proteomes" id="UP000790833">
    <property type="component" value="Unassembled WGS sequence"/>
</dbReference>
<dbReference type="InterPro" id="IPR040345">
    <property type="entry name" value="Mug56/Spo71"/>
</dbReference>
<organism evidence="4 5">
    <name type="scientific">Scheffersomyces spartinae</name>
    <dbReference type="NCBI Taxonomy" id="45513"/>
    <lineage>
        <taxon>Eukaryota</taxon>
        <taxon>Fungi</taxon>
        <taxon>Dikarya</taxon>
        <taxon>Ascomycota</taxon>
        <taxon>Saccharomycotina</taxon>
        <taxon>Pichiomycetes</taxon>
        <taxon>Debaryomycetaceae</taxon>
        <taxon>Scheffersomyces</taxon>
    </lineage>
</organism>
<dbReference type="GO" id="GO:1902657">
    <property type="term" value="P:protein localization to prospore membrane"/>
    <property type="evidence" value="ECO:0007669"/>
    <property type="project" value="InterPro"/>
</dbReference>
<evidence type="ECO:0000259" key="3">
    <source>
        <dbReference type="SMART" id="SM01316"/>
    </source>
</evidence>
<feature type="region of interest" description="Disordered" evidence="1">
    <location>
        <begin position="138"/>
        <end position="167"/>
    </location>
</feature>
<evidence type="ECO:0000256" key="1">
    <source>
        <dbReference type="SAM" id="MobiDB-lite"/>
    </source>
</evidence>
<reference evidence="4" key="1">
    <citation type="submission" date="2021-03" db="EMBL/GenBank/DDBJ databases">
        <authorList>
            <person name="Palmer J.M."/>
        </authorList>
    </citation>
    <scope>NUCLEOTIDE SEQUENCE</scope>
    <source>
        <strain evidence="4">ARV_011</strain>
    </source>
</reference>
<feature type="domain" description="PH" evidence="2">
    <location>
        <begin position="367"/>
        <end position="507"/>
    </location>
</feature>
<evidence type="ECO:0000313" key="5">
    <source>
        <dbReference type="Proteomes" id="UP000790833"/>
    </source>
</evidence>
<dbReference type="InterPro" id="IPR057379">
    <property type="entry name" value="PH_SPO71"/>
</dbReference>
<dbReference type="GeneID" id="66116787"/>
<dbReference type="Pfam" id="PF15407">
    <property type="entry name" value="Spo7_2_N"/>
    <property type="match status" value="1"/>
</dbReference>
<dbReference type="Pfam" id="PF23207">
    <property type="entry name" value="PH_SPO71"/>
    <property type="match status" value="1"/>
</dbReference>
<dbReference type="RefSeq" id="XP_043051191.1">
    <property type="nucleotide sequence ID" value="XM_043194139.1"/>
</dbReference>
<dbReference type="AlphaFoldDB" id="A0A9P8AK91"/>
<name>A0A9P8AK91_9ASCO</name>
<dbReference type="GO" id="GO:0005628">
    <property type="term" value="C:prospore membrane"/>
    <property type="evidence" value="ECO:0007669"/>
    <property type="project" value="TreeGrafter"/>
</dbReference>
<feature type="domain" description="Sporulation-specific protein 71 N-terminal" evidence="3">
    <location>
        <begin position="9"/>
        <end position="79"/>
    </location>
</feature>
<protein>
    <recommendedName>
        <fullName evidence="6">PH domain-containing protein</fullName>
    </recommendedName>
</protein>
<dbReference type="PANTHER" id="PTHR28076:SF1">
    <property type="entry name" value="PROSPORE MEMBRANE ADAPTER PROTEIN SPO71"/>
    <property type="match status" value="1"/>
</dbReference>
<dbReference type="InterPro" id="IPR001849">
    <property type="entry name" value="PH_domain"/>
</dbReference>
<dbReference type="InterPro" id="IPR029217">
    <property type="entry name" value="Spo7_2_N"/>
</dbReference>
<evidence type="ECO:0000313" key="4">
    <source>
        <dbReference type="EMBL" id="KAG7195646.1"/>
    </source>
</evidence>
<dbReference type="SMART" id="SM00233">
    <property type="entry name" value="PH"/>
    <property type="match status" value="3"/>
</dbReference>
<dbReference type="OrthoDB" id="5579281at2759"/>
<dbReference type="Pfam" id="PF15404">
    <property type="entry name" value="PH_4"/>
    <property type="match status" value="1"/>
</dbReference>